<proteinExistence type="predicted"/>
<reference evidence="1 2" key="1">
    <citation type="submission" date="2019-08" db="EMBL/GenBank/DDBJ databases">
        <title>Whole genome of Aphis craccivora.</title>
        <authorList>
            <person name="Voronova N.V."/>
            <person name="Shulinski R.S."/>
            <person name="Bandarenka Y.V."/>
            <person name="Zhorov D.G."/>
            <person name="Warner D."/>
        </authorList>
    </citation>
    <scope>NUCLEOTIDE SEQUENCE [LARGE SCALE GENOMIC DNA]</scope>
    <source>
        <strain evidence="1">180601</strain>
        <tissue evidence="1">Whole Body</tissue>
    </source>
</reference>
<evidence type="ECO:0000313" key="1">
    <source>
        <dbReference type="EMBL" id="KAF0711437.1"/>
    </source>
</evidence>
<name>A0A6G0VXD6_APHCR</name>
<gene>
    <name evidence="1" type="ORF">FWK35_00025434</name>
</gene>
<protein>
    <submittedName>
        <fullName evidence="1">Uncharacterized protein</fullName>
    </submittedName>
</protein>
<evidence type="ECO:0000313" key="2">
    <source>
        <dbReference type="Proteomes" id="UP000478052"/>
    </source>
</evidence>
<sequence length="219" mass="25657">MNINNSKCYENLTFLNYNHIKKSIWSKTAAAGYDEMYSEFLKFSGPKTRAWLTSFYKVDTCQNFSRELSKKHTNGIKGLLRRIIKAEKTKRSLLYQKLKNTPNFRLKSRKPPWSTANKLVLSNFEGTKEWRENCTSTDVKKKLPKGMDLPRDVWSVLNRIRTGHGRCHSMMSKWDLKASPAWYCSYNNQTVHHIVEECLKRRFNRGIEGIHTANNEALE</sequence>
<feature type="non-terminal residue" evidence="1">
    <location>
        <position position="219"/>
    </location>
</feature>
<accession>A0A6G0VXD6</accession>
<dbReference type="AlphaFoldDB" id="A0A6G0VXD6"/>
<keyword evidence="2" id="KW-1185">Reference proteome</keyword>
<organism evidence="1 2">
    <name type="scientific">Aphis craccivora</name>
    <name type="common">Cowpea aphid</name>
    <dbReference type="NCBI Taxonomy" id="307492"/>
    <lineage>
        <taxon>Eukaryota</taxon>
        <taxon>Metazoa</taxon>
        <taxon>Ecdysozoa</taxon>
        <taxon>Arthropoda</taxon>
        <taxon>Hexapoda</taxon>
        <taxon>Insecta</taxon>
        <taxon>Pterygota</taxon>
        <taxon>Neoptera</taxon>
        <taxon>Paraneoptera</taxon>
        <taxon>Hemiptera</taxon>
        <taxon>Sternorrhyncha</taxon>
        <taxon>Aphidomorpha</taxon>
        <taxon>Aphidoidea</taxon>
        <taxon>Aphididae</taxon>
        <taxon>Aphidini</taxon>
        <taxon>Aphis</taxon>
        <taxon>Aphis</taxon>
    </lineage>
</organism>
<comment type="caution">
    <text evidence="1">The sequence shown here is derived from an EMBL/GenBank/DDBJ whole genome shotgun (WGS) entry which is preliminary data.</text>
</comment>
<dbReference type="EMBL" id="VUJU01011254">
    <property type="protein sequence ID" value="KAF0711437.1"/>
    <property type="molecule type" value="Genomic_DNA"/>
</dbReference>
<dbReference type="OrthoDB" id="7308059at2759"/>
<dbReference type="Proteomes" id="UP000478052">
    <property type="component" value="Unassembled WGS sequence"/>
</dbReference>